<gene>
    <name evidence="1" type="ORF">BDY19DRAFT_393924</name>
</gene>
<evidence type="ECO:0000313" key="2">
    <source>
        <dbReference type="Proteomes" id="UP001055072"/>
    </source>
</evidence>
<reference evidence="1" key="1">
    <citation type="journal article" date="2021" name="Environ. Microbiol.">
        <title>Gene family expansions and transcriptome signatures uncover fungal adaptations to wood decay.</title>
        <authorList>
            <person name="Hage H."/>
            <person name="Miyauchi S."/>
            <person name="Viragh M."/>
            <person name="Drula E."/>
            <person name="Min B."/>
            <person name="Chaduli D."/>
            <person name="Navarro D."/>
            <person name="Favel A."/>
            <person name="Norest M."/>
            <person name="Lesage-Meessen L."/>
            <person name="Balint B."/>
            <person name="Merenyi Z."/>
            <person name="de Eugenio L."/>
            <person name="Morin E."/>
            <person name="Martinez A.T."/>
            <person name="Baldrian P."/>
            <person name="Stursova M."/>
            <person name="Martinez M.J."/>
            <person name="Novotny C."/>
            <person name="Magnuson J.K."/>
            <person name="Spatafora J.W."/>
            <person name="Maurice S."/>
            <person name="Pangilinan J."/>
            <person name="Andreopoulos W."/>
            <person name="LaButti K."/>
            <person name="Hundley H."/>
            <person name="Na H."/>
            <person name="Kuo A."/>
            <person name="Barry K."/>
            <person name="Lipzen A."/>
            <person name="Henrissat B."/>
            <person name="Riley R."/>
            <person name="Ahrendt S."/>
            <person name="Nagy L.G."/>
            <person name="Grigoriev I.V."/>
            <person name="Martin F."/>
            <person name="Rosso M.N."/>
        </authorList>
    </citation>
    <scope>NUCLEOTIDE SEQUENCE</scope>
    <source>
        <strain evidence="1">CBS 384.51</strain>
    </source>
</reference>
<protein>
    <submittedName>
        <fullName evidence="1">DUF590-domain-containing protein</fullName>
    </submittedName>
</protein>
<accession>A0ACB8TUR9</accession>
<comment type="caution">
    <text evidence="1">The sequence shown here is derived from an EMBL/GenBank/DDBJ whole genome shotgun (WGS) entry which is preliminary data.</text>
</comment>
<dbReference type="EMBL" id="MU274928">
    <property type="protein sequence ID" value="KAI0085807.1"/>
    <property type="molecule type" value="Genomic_DNA"/>
</dbReference>
<keyword evidence="2" id="KW-1185">Reference proteome</keyword>
<organism evidence="1 2">
    <name type="scientific">Irpex rosettiformis</name>
    <dbReference type="NCBI Taxonomy" id="378272"/>
    <lineage>
        <taxon>Eukaryota</taxon>
        <taxon>Fungi</taxon>
        <taxon>Dikarya</taxon>
        <taxon>Basidiomycota</taxon>
        <taxon>Agaricomycotina</taxon>
        <taxon>Agaricomycetes</taxon>
        <taxon>Polyporales</taxon>
        <taxon>Irpicaceae</taxon>
        <taxon>Irpex</taxon>
    </lineage>
</organism>
<sequence>MTPKVDLVLVFRSSTGNSQVQPKALARKNARQASEQYAKLLQVLKQGGLQAVGKRGERDGQLLVLVSCPSVLLKRLAQRERHSDFLYGLPTNNAVTAEDLDSAPLSPADQIRLVYTYITSTESDGGLGIAPGSPQWNRVESVVALHDHLFNDTWIKAWTTRQLGLVSSERVKSQFGEAVALYFTFLASYTKFLIFISAVGVGFYFFGIPYSSVYSSILLVWSITFVEWWRIKQRVLAVRWGTRGSFRVEKRRAQYQPISWWRRELRMLASVPVILLFGAVLVSLLTGIFVFEAFVTQLYKGPGVKFLSFSPTILFMTLVPRLLSIYHTYAVKFTDWENHSRQSTHDGSLTIKTFSLSAIVAYGGLALSAFVYVPFGEEVMTFVQSRLFHNGPSTGSSWTSSVLSSIVSSPTATAVKNATGFDFNSTTMGDHRQFWETDHGNARSKLDPSRLQNQMFAITVTNQVVNTFLEIGLPYITRAIASFRSGKGLSRAKNSVGAKAVGPQEHEQQGQTTNGTKEKRVAFEDDKTSADLVKNANGKEEKEFLEKVRREVALPEYTLFEDYSEMVTQFGYVALWSTIWPLAPVMSLVNNWFELRSDAFKIAVHTRRPIPARTDTIGPWLDSLTFITWLAALTNSALVYLFRPSDQCKAVGTTLQHNHHRLNSESSSTRQLLLSAAVIALAASHGYIIVRGVIKHVLERIIWKGSKEEKEEERLETAVKQEYLKSIGVADVAREDLADSKVFRENGEMTEGQAFWEHDEGFQELSKGVKDS</sequence>
<dbReference type="Proteomes" id="UP001055072">
    <property type="component" value="Unassembled WGS sequence"/>
</dbReference>
<proteinExistence type="predicted"/>
<evidence type="ECO:0000313" key="1">
    <source>
        <dbReference type="EMBL" id="KAI0085807.1"/>
    </source>
</evidence>
<name>A0ACB8TUR9_9APHY</name>